<dbReference type="RefSeq" id="WP_338734184.1">
    <property type="nucleotide sequence ID" value="NZ_CP136924.1"/>
</dbReference>
<proteinExistence type="predicted"/>
<organism evidence="1 2">
    <name type="scientific">Mangrovimonas cancribranchiae</name>
    <dbReference type="NCBI Taxonomy" id="3080055"/>
    <lineage>
        <taxon>Bacteria</taxon>
        <taxon>Pseudomonadati</taxon>
        <taxon>Bacteroidota</taxon>
        <taxon>Flavobacteriia</taxon>
        <taxon>Flavobacteriales</taxon>
        <taxon>Flavobacteriaceae</taxon>
        <taxon>Mangrovimonas</taxon>
    </lineage>
</organism>
<sequence>MTILIFQQSLYSQKEIVGKVEFYKSVESDYRILESFPDGTIKNLTNRKHKIKIQQKDSIYELETDSIGIFKCRVDFKNPIRIKVNDHSPVFNETFDFDLNKIRDTLKLRISDKKLAVYRDSIAEPDFFKKYNEKQAEIDFQNGKRQLLWYIAGWMSDEYFNNQNKIITEFKVKKIEFVESSREEIRIMFRYNQIMKKLIGINKNVW</sequence>
<gene>
    <name evidence="1" type="ORF">R3L16_09250</name>
</gene>
<evidence type="ECO:0000313" key="1">
    <source>
        <dbReference type="EMBL" id="WXA01938.1"/>
    </source>
</evidence>
<reference evidence="1 2" key="1">
    <citation type="submission" date="2023-10" db="EMBL/GenBank/DDBJ databases">
        <title>Culture-based analysis of two novel bacteria associated with mangrove crab gills.</title>
        <authorList>
            <person name="Yang X."/>
            <person name="Garuglieri E."/>
            <person name="Van Goethem M.W."/>
            <person name="Fusi M."/>
            <person name="Marasco R."/>
            <person name="Daffonchio D.G."/>
        </authorList>
    </citation>
    <scope>NUCLEOTIDE SEQUENCE [LARGE SCALE GENOMIC DNA]</scope>
    <source>
        <strain evidence="2">UG2_2</strain>
    </source>
</reference>
<name>A0AAU6NWG8_9FLAO</name>
<dbReference type="AlphaFoldDB" id="A0AAU6NWG8"/>
<protein>
    <submittedName>
        <fullName evidence="1">Uncharacterized protein</fullName>
    </submittedName>
</protein>
<keyword evidence="2" id="KW-1185">Reference proteome</keyword>
<dbReference type="EMBL" id="CP136924">
    <property type="protein sequence ID" value="WXA01938.1"/>
    <property type="molecule type" value="Genomic_DNA"/>
</dbReference>
<accession>A0AAU6NWG8</accession>
<dbReference type="Proteomes" id="UP001368318">
    <property type="component" value="Chromosome"/>
</dbReference>
<evidence type="ECO:0000313" key="2">
    <source>
        <dbReference type="Proteomes" id="UP001368318"/>
    </source>
</evidence>